<keyword evidence="4" id="KW-1185">Reference proteome</keyword>
<accession>A0A9N7UT29</accession>
<sequence length="316" mass="34068">MGDVCAGVGQVVWPVTAATEATGSWLVAGGGRSRPGASSASTEESELTVLSSGSLLSGTNSYCNTSRATSETSTLPNSPSGTAPPQPAQAITQILEAHHASKAAENPALSSFNPGFRSARVPLLIKPSKNAENADTISQSVRVSVLLYPHIIRAELTMASYWRNQRSDNGRHLAEASGGGNSGLPTSQKLTRCLTTGLISHLTKKHEKMYRVARPRAQSHMPRLEMNRVHMYAILKYSYRLWLLLLLLVEVVVVLSVVSVVFLVRLCAYERAAPLSPTRSHTVNSSSGARPVRKANTSTGCRTRLRGRQQQPVHLH</sequence>
<evidence type="ECO:0000256" key="1">
    <source>
        <dbReference type="SAM" id="MobiDB-lite"/>
    </source>
</evidence>
<dbReference type="Proteomes" id="UP001153269">
    <property type="component" value="Unassembled WGS sequence"/>
</dbReference>
<gene>
    <name evidence="3" type="ORF">PLEPLA_LOCUS24258</name>
</gene>
<reference evidence="3" key="1">
    <citation type="submission" date="2020-03" db="EMBL/GenBank/DDBJ databases">
        <authorList>
            <person name="Weist P."/>
        </authorList>
    </citation>
    <scope>NUCLEOTIDE SEQUENCE</scope>
</reference>
<feature type="region of interest" description="Disordered" evidence="1">
    <location>
        <begin position="29"/>
        <end position="87"/>
    </location>
</feature>
<proteinExistence type="predicted"/>
<keyword evidence="2" id="KW-1133">Transmembrane helix</keyword>
<keyword evidence="2" id="KW-0812">Transmembrane</keyword>
<evidence type="ECO:0000313" key="4">
    <source>
        <dbReference type="Proteomes" id="UP001153269"/>
    </source>
</evidence>
<evidence type="ECO:0000313" key="3">
    <source>
        <dbReference type="EMBL" id="CAB1436223.1"/>
    </source>
</evidence>
<dbReference type="AlphaFoldDB" id="A0A9N7UT29"/>
<feature type="transmembrane region" description="Helical" evidence="2">
    <location>
        <begin position="241"/>
        <end position="264"/>
    </location>
</feature>
<feature type="compositionally biased region" description="Polar residues" evidence="1">
    <location>
        <begin position="277"/>
        <end position="288"/>
    </location>
</feature>
<feature type="compositionally biased region" description="Low complexity" evidence="1">
    <location>
        <begin position="34"/>
        <end position="59"/>
    </location>
</feature>
<protein>
    <submittedName>
        <fullName evidence="3">Uncharacterized protein</fullName>
    </submittedName>
</protein>
<organism evidence="3 4">
    <name type="scientific">Pleuronectes platessa</name>
    <name type="common">European plaice</name>
    <dbReference type="NCBI Taxonomy" id="8262"/>
    <lineage>
        <taxon>Eukaryota</taxon>
        <taxon>Metazoa</taxon>
        <taxon>Chordata</taxon>
        <taxon>Craniata</taxon>
        <taxon>Vertebrata</taxon>
        <taxon>Euteleostomi</taxon>
        <taxon>Actinopterygii</taxon>
        <taxon>Neopterygii</taxon>
        <taxon>Teleostei</taxon>
        <taxon>Neoteleostei</taxon>
        <taxon>Acanthomorphata</taxon>
        <taxon>Carangaria</taxon>
        <taxon>Pleuronectiformes</taxon>
        <taxon>Pleuronectoidei</taxon>
        <taxon>Pleuronectidae</taxon>
        <taxon>Pleuronectes</taxon>
    </lineage>
</organism>
<name>A0A9N7UT29_PLEPL</name>
<feature type="compositionally biased region" description="Polar residues" evidence="1">
    <location>
        <begin position="60"/>
        <end position="81"/>
    </location>
</feature>
<keyword evidence="2" id="KW-0472">Membrane</keyword>
<feature type="region of interest" description="Disordered" evidence="1">
    <location>
        <begin position="277"/>
        <end position="316"/>
    </location>
</feature>
<comment type="caution">
    <text evidence="3">The sequence shown here is derived from an EMBL/GenBank/DDBJ whole genome shotgun (WGS) entry which is preliminary data.</text>
</comment>
<evidence type="ECO:0000256" key="2">
    <source>
        <dbReference type="SAM" id="Phobius"/>
    </source>
</evidence>
<dbReference type="EMBL" id="CADEAL010001868">
    <property type="protein sequence ID" value="CAB1436223.1"/>
    <property type="molecule type" value="Genomic_DNA"/>
</dbReference>